<proteinExistence type="predicted"/>
<gene>
    <name evidence="1" type="ORF">METZ01_LOCUS273138</name>
</gene>
<protein>
    <recommendedName>
        <fullName evidence="2">PhoU domain-containing protein</fullName>
    </recommendedName>
</protein>
<evidence type="ECO:0000313" key="1">
    <source>
        <dbReference type="EMBL" id="SVC20284.1"/>
    </source>
</evidence>
<accession>A0A382K5W2</accession>
<name>A0A382K5W2_9ZZZZ</name>
<reference evidence="1" key="1">
    <citation type="submission" date="2018-05" db="EMBL/GenBank/DDBJ databases">
        <authorList>
            <person name="Lanie J.A."/>
            <person name="Ng W.-L."/>
            <person name="Kazmierczak K.M."/>
            <person name="Andrzejewski T.M."/>
            <person name="Davidsen T.M."/>
            <person name="Wayne K.J."/>
            <person name="Tettelin H."/>
            <person name="Glass J.I."/>
            <person name="Rusch D."/>
            <person name="Podicherti R."/>
            <person name="Tsui H.-C.T."/>
            <person name="Winkler M.E."/>
        </authorList>
    </citation>
    <scope>NUCLEOTIDE SEQUENCE</scope>
</reference>
<dbReference type="EMBL" id="UINC01078832">
    <property type="protein sequence ID" value="SVC20284.1"/>
    <property type="molecule type" value="Genomic_DNA"/>
</dbReference>
<dbReference type="AlphaFoldDB" id="A0A382K5W2"/>
<organism evidence="1">
    <name type="scientific">marine metagenome</name>
    <dbReference type="NCBI Taxonomy" id="408172"/>
    <lineage>
        <taxon>unclassified sequences</taxon>
        <taxon>metagenomes</taxon>
        <taxon>ecological metagenomes</taxon>
    </lineage>
</organism>
<evidence type="ECO:0008006" key="2">
    <source>
        <dbReference type="Google" id="ProtNLM"/>
    </source>
</evidence>
<sequence>MESAPQDMWEELKNDLFGRPTLIGMHLAPIGDQLVGFLVRVEEAAKHLEEDLEHMGREDDWVARQSIENAVVNIRIASELVGRAQQAVVSVFPT</sequence>